<feature type="domain" description="Na+-translocating membrane potential-generating system MpsC" evidence="1">
    <location>
        <begin position="13"/>
        <end position="117"/>
    </location>
</feature>
<dbReference type="Proteomes" id="UP000321805">
    <property type="component" value="Chromosome"/>
</dbReference>
<protein>
    <submittedName>
        <fullName evidence="2">DUF2294 family protein</fullName>
    </submittedName>
</protein>
<dbReference type="EMBL" id="CP042430">
    <property type="protein sequence ID" value="QEC49216.1"/>
    <property type="molecule type" value="Genomic_DNA"/>
</dbReference>
<organism evidence="2 3">
    <name type="scientific">Baekduia soli</name>
    <dbReference type="NCBI Taxonomy" id="496014"/>
    <lineage>
        <taxon>Bacteria</taxon>
        <taxon>Bacillati</taxon>
        <taxon>Actinomycetota</taxon>
        <taxon>Thermoleophilia</taxon>
        <taxon>Solirubrobacterales</taxon>
        <taxon>Baekduiaceae</taxon>
        <taxon>Baekduia</taxon>
    </lineage>
</organism>
<keyword evidence="3" id="KW-1185">Reference proteome</keyword>
<evidence type="ECO:0000259" key="1">
    <source>
        <dbReference type="Pfam" id="PF10057"/>
    </source>
</evidence>
<accession>A0A5B8U7X7</accession>
<sequence>MQGADVPLEGPDLTEAISAAMIALYARVYDHDRTSAITYINEDVVVCILKDILTSEETRLVAEGLHGAVIDKRVAFQTETEDEFTAAIERLTQRRVVAFMSANQTSPGIASELFFLEPRDPAEPAVSALVDV</sequence>
<gene>
    <name evidence="2" type="ORF">FSW04_17615</name>
</gene>
<dbReference type="OrthoDB" id="5244011at2"/>
<dbReference type="InterPro" id="IPR018745">
    <property type="entry name" value="MpsC"/>
</dbReference>
<evidence type="ECO:0000313" key="2">
    <source>
        <dbReference type="EMBL" id="QEC49216.1"/>
    </source>
</evidence>
<dbReference type="RefSeq" id="WP_146921579.1">
    <property type="nucleotide sequence ID" value="NZ_CP042430.1"/>
</dbReference>
<proteinExistence type="predicted"/>
<reference evidence="2 3" key="1">
    <citation type="journal article" date="2018" name="J. Microbiol.">
        <title>Baekduia soli gen. nov., sp. nov., a novel bacterium isolated from the soil of Baekdu Mountain and proposal of a novel family name, Baekduiaceae fam. nov.</title>
        <authorList>
            <person name="An D.S."/>
            <person name="Siddiqi M.Z."/>
            <person name="Kim K.H."/>
            <person name="Yu H.S."/>
            <person name="Im W.T."/>
        </authorList>
    </citation>
    <scope>NUCLEOTIDE SEQUENCE [LARGE SCALE GENOMIC DNA]</scope>
    <source>
        <strain evidence="2 3">BR7-21</strain>
    </source>
</reference>
<name>A0A5B8U7X7_9ACTN</name>
<dbReference type="AlphaFoldDB" id="A0A5B8U7X7"/>
<evidence type="ECO:0000313" key="3">
    <source>
        <dbReference type="Proteomes" id="UP000321805"/>
    </source>
</evidence>
<dbReference type="KEGG" id="bsol:FSW04_17615"/>
<dbReference type="Pfam" id="PF10057">
    <property type="entry name" value="MpsC"/>
    <property type="match status" value="1"/>
</dbReference>